<keyword evidence="2" id="KW-1185">Reference proteome</keyword>
<sequence length="90" mass="9938">MHQQLSCFVPGNPAMSRLYPSHPPHAMPFDATSSFLSSRCSSASSVMFLLFHSSFICLNYCDACAGRASVFCLRRCEEHCPQGQEDGVFV</sequence>
<reference evidence="1 2" key="1">
    <citation type="submission" date="2021-06" db="EMBL/GenBank/DDBJ databases">
        <title>Caerostris darwini draft genome.</title>
        <authorList>
            <person name="Kono N."/>
            <person name="Arakawa K."/>
        </authorList>
    </citation>
    <scope>NUCLEOTIDE SEQUENCE [LARGE SCALE GENOMIC DNA]</scope>
</reference>
<dbReference type="AlphaFoldDB" id="A0AAV4W701"/>
<proteinExistence type="predicted"/>
<evidence type="ECO:0000313" key="2">
    <source>
        <dbReference type="Proteomes" id="UP001054837"/>
    </source>
</evidence>
<organism evidence="1 2">
    <name type="scientific">Caerostris darwini</name>
    <dbReference type="NCBI Taxonomy" id="1538125"/>
    <lineage>
        <taxon>Eukaryota</taxon>
        <taxon>Metazoa</taxon>
        <taxon>Ecdysozoa</taxon>
        <taxon>Arthropoda</taxon>
        <taxon>Chelicerata</taxon>
        <taxon>Arachnida</taxon>
        <taxon>Araneae</taxon>
        <taxon>Araneomorphae</taxon>
        <taxon>Entelegynae</taxon>
        <taxon>Araneoidea</taxon>
        <taxon>Araneidae</taxon>
        <taxon>Caerostris</taxon>
    </lineage>
</organism>
<name>A0AAV4W701_9ARAC</name>
<dbReference type="EMBL" id="BPLQ01014259">
    <property type="protein sequence ID" value="GIY78537.1"/>
    <property type="molecule type" value="Genomic_DNA"/>
</dbReference>
<accession>A0AAV4W701</accession>
<protein>
    <submittedName>
        <fullName evidence="1">Uncharacterized protein</fullName>
    </submittedName>
</protein>
<evidence type="ECO:0000313" key="1">
    <source>
        <dbReference type="EMBL" id="GIY78537.1"/>
    </source>
</evidence>
<dbReference type="Proteomes" id="UP001054837">
    <property type="component" value="Unassembled WGS sequence"/>
</dbReference>
<gene>
    <name evidence="1" type="ORF">CDAR_14761</name>
</gene>
<comment type="caution">
    <text evidence="1">The sequence shown here is derived from an EMBL/GenBank/DDBJ whole genome shotgun (WGS) entry which is preliminary data.</text>
</comment>